<evidence type="ECO:0000313" key="1">
    <source>
        <dbReference type="EMBL" id="MBW63907.1"/>
    </source>
</evidence>
<reference evidence="1" key="1">
    <citation type="submission" date="2018-01" db="EMBL/GenBank/DDBJ databases">
        <title>An insight into the sialome of Amazonian anophelines.</title>
        <authorList>
            <person name="Ribeiro J.M."/>
            <person name="Scarpassa V."/>
            <person name="Calvo E."/>
        </authorList>
    </citation>
    <scope>NUCLEOTIDE SEQUENCE</scope>
    <source>
        <tissue evidence="1">Salivary glands</tissue>
    </source>
</reference>
<dbReference type="AlphaFoldDB" id="A0A2M4CEZ8"/>
<protein>
    <submittedName>
        <fullName evidence="1">Putative secreted protein</fullName>
    </submittedName>
</protein>
<name>A0A2M4CEZ8_9DIPT</name>
<organism evidence="1">
    <name type="scientific">Anopheles marajoara</name>
    <dbReference type="NCBI Taxonomy" id="58244"/>
    <lineage>
        <taxon>Eukaryota</taxon>
        <taxon>Metazoa</taxon>
        <taxon>Ecdysozoa</taxon>
        <taxon>Arthropoda</taxon>
        <taxon>Hexapoda</taxon>
        <taxon>Insecta</taxon>
        <taxon>Pterygota</taxon>
        <taxon>Neoptera</taxon>
        <taxon>Endopterygota</taxon>
        <taxon>Diptera</taxon>
        <taxon>Nematocera</taxon>
        <taxon>Culicoidea</taxon>
        <taxon>Culicidae</taxon>
        <taxon>Anophelinae</taxon>
        <taxon>Anopheles</taxon>
    </lineage>
</organism>
<accession>A0A2M4CEZ8</accession>
<dbReference type="EMBL" id="GGFJ01014766">
    <property type="protein sequence ID" value="MBW63907.1"/>
    <property type="molecule type" value="Transcribed_RNA"/>
</dbReference>
<sequence>MRRKMLRFYVSCAVAYLLPLLGPTRSLRSMDAKYAVDAILGVWRKWKIWTTATSSLYATWLSGRTYRT</sequence>
<proteinExistence type="predicted"/>